<comment type="caution">
    <text evidence="1">The sequence shown here is derived from an EMBL/GenBank/DDBJ whole genome shotgun (WGS) entry which is preliminary data.</text>
</comment>
<name>A0A834XCB3_9FABA</name>
<sequence>MEEWGVWWWGKAHGCGDLKEEGENGSEEGERMVVTVWGV</sequence>
<dbReference type="AlphaFoldDB" id="A0A834XCB3"/>
<evidence type="ECO:0000313" key="1">
    <source>
        <dbReference type="EMBL" id="KAF7841773.1"/>
    </source>
</evidence>
<keyword evidence="2" id="KW-1185">Reference proteome</keyword>
<dbReference type="Proteomes" id="UP000634136">
    <property type="component" value="Unassembled WGS sequence"/>
</dbReference>
<organism evidence="1 2">
    <name type="scientific">Senna tora</name>
    <dbReference type="NCBI Taxonomy" id="362788"/>
    <lineage>
        <taxon>Eukaryota</taxon>
        <taxon>Viridiplantae</taxon>
        <taxon>Streptophyta</taxon>
        <taxon>Embryophyta</taxon>
        <taxon>Tracheophyta</taxon>
        <taxon>Spermatophyta</taxon>
        <taxon>Magnoliopsida</taxon>
        <taxon>eudicotyledons</taxon>
        <taxon>Gunneridae</taxon>
        <taxon>Pentapetalae</taxon>
        <taxon>rosids</taxon>
        <taxon>fabids</taxon>
        <taxon>Fabales</taxon>
        <taxon>Fabaceae</taxon>
        <taxon>Caesalpinioideae</taxon>
        <taxon>Cassia clade</taxon>
        <taxon>Senna</taxon>
    </lineage>
</organism>
<protein>
    <submittedName>
        <fullName evidence="1">Uncharacterized protein</fullName>
    </submittedName>
</protein>
<reference evidence="1" key="1">
    <citation type="submission" date="2020-09" db="EMBL/GenBank/DDBJ databases">
        <title>Genome-Enabled Discovery of Anthraquinone Biosynthesis in Senna tora.</title>
        <authorList>
            <person name="Kang S.-H."/>
            <person name="Pandey R.P."/>
            <person name="Lee C.-M."/>
            <person name="Sim J.-S."/>
            <person name="Jeong J.-T."/>
            <person name="Choi B.-S."/>
            <person name="Jung M."/>
            <person name="Ginzburg D."/>
            <person name="Zhao K."/>
            <person name="Won S.Y."/>
            <person name="Oh T.-J."/>
            <person name="Yu Y."/>
            <person name="Kim N.-H."/>
            <person name="Lee O.R."/>
            <person name="Lee T.-H."/>
            <person name="Bashyal P."/>
            <person name="Kim T.-S."/>
            <person name="Lee W.-H."/>
            <person name="Kawkins C."/>
            <person name="Kim C.-K."/>
            <person name="Kim J.S."/>
            <person name="Ahn B.O."/>
            <person name="Rhee S.Y."/>
            <person name="Sohng J.K."/>
        </authorList>
    </citation>
    <scope>NUCLEOTIDE SEQUENCE</scope>
    <source>
        <tissue evidence="1">Leaf</tissue>
    </source>
</reference>
<accession>A0A834XCB3</accession>
<evidence type="ECO:0000313" key="2">
    <source>
        <dbReference type="Proteomes" id="UP000634136"/>
    </source>
</evidence>
<dbReference type="EMBL" id="JAAIUW010000002">
    <property type="protein sequence ID" value="KAF7841773.1"/>
    <property type="molecule type" value="Genomic_DNA"/>
</dbReference>
<gene>
    <name evidence="1" type="ORF">G2W53_004071</name>
</gene>
<proteinExistence type="predicted"/>